<keyword evidence="6 15" id="KW-0548">Nucleotidyltransferase</keyword>
<evidence type="ECO:0000256" key="15">
    <source>
        <dbReference type="HAMAP-Rule" id="MF_01113"/>
    </source>
</evidence>
<comment type="subunit">
    <text evidence="15">Monomer.</text>
</comment>
<organism evidence="17 18">
    <name type="scientific">Halotalea alkalilenta</name>
    <dbReference type="NCBI Taxonomy" id="376489"/>
    <lineage>
        <taxon>Bacteria</taxon>
        <taxon>Pseudomonadati</taxon>
        <taxon>Pseudomonadota</taxon>
        <taxon>Gammaproteobacteria</taxon>
        <taxon>Oceanospirillales</taxon>
        <taxon>Halomonadaceae</taxon>
        <taxon>Halotalea</taxon>
    </lineage>
</organism>
<evidence type="ECO:0000256" key="10">
    <source>
        <dbReference type="ARBA" id="ARBA00022842"/>
    </source>
</evidence>
<dbReference type="SUPFAM" id="SSF56672">
    <property type="entry name" value="DNA/RNA polymerases"/>
    <property type="match status" value="1"/>
</dbReference>
<dbReference type="HAMAP" id="MF_01113">
    <property type="entry name" value="DNApol_IV"/>
    <property type="match status" value="1"/>
</dbReference>
<dbReference type="GO" id="GO:0042276">
    <property type="term" value="P:error-prone translesion synthesis"/>
    <property type="evidence" value="ECO:0007669"/>
    <property type="project" value="TreeGrafter"/>
</dbReference>
<keyword evidence="10 15" id="KW-0460">Magnesium</keyword>
<evidence type="ECO:0000256" key="2">
    <source>
        <dbReference type="ARBA" id="ARBA00010945"/>
    </source>
</evidence>
<dbReference type="InterPro" id="IPR043502">
    <property type="entry name" value="DNA/RNA_pol_sf"/>
</dbReference>
<dbReference type="GO" id="GO:0003684">
    <property type="term" value="F:damaged DNA binding"/>
    <property type="evidence" value="ECO:0007669"/>
    <property type="project" value="InterPro"/>
</dbReference>
<dbReference type="Pfam" id="PF21999">
    <property type="entry name" value="IMS_HHH_1"/>
    <property type="match status" value="1"/>
</dbReference>
<dbReference type="Gene3D" id="3.30.70.270">
    <property type="match status" value="1"/>
</dbReference>
<dbReference type="FunFam" id="1.10.150.20:FF:000019">
    <property type="entry name" value="DNA polymerase IV"/>
    <property type="match status" value="1"/>
</dbReference>
<keyword evidence="4 15" id="KW-0963">Cytoplasm</keyword>
<feature type="binding site" evidence="15">
    <location>
        <position position="8"/>
    </location>
    <ligand>
        <name>Mg(2+)</name>
        <dbReference type="ChEBI" id="CHEBI:18420"/>
    </ligand>
</feature>
<accession>A0A172YEW8</accession>
<dbReference type="Proteomes" id="UP000077875">
    <property type="component" value="Chromosome"/>
</dbReference>
<sequence length="354" mass="39586">MRKILHADCDCFYAAVEMRDDPSLRDIPIAIGGRPEQRGVVATCNYPARRFGVHSAMSSAQALRLCPQLRLIPPDFERYRQVSAEIMTIFQQLTDRIEPLSLDEAFLDISGIERFKGSGTWMAEWLKARTREVTGITISVGVAPNKFLAKIASDWRKPDGLYVITPDQVDAFVSAMPVGKLPGVGPATAARLEQMGIADCQALRQRPIAELIDHFGKFGRRLYELSRGIDEREVKTHRERKSVSVETTFDRDIDDQQARCTALAPLVERLAERLARHGAPSIGKLFVKVRFDDFTSTTLESGGLAPQLDNFITLFDQAWQRGQRPIRLLGVGVRLADAALERQLVLFEEPAAPQ</sequence>
<evidence type="ECO:0000256" key="6">
    <source>
        <dbReference type="ARBA" id="ARBA00022695"/>
    </source>
</evidence>
<evidence type="ECO:0000256" key="1">
    <source>
        <dbReference type="ARBA" id="ARBA00004496"/>
    </source>
</evidence>
<dbReference type="STRING" id="376489.A5892_09435"/>
<comment type="subcellular location">
    <subcellularLocation>
        <location evidence="1 15">Cytoplasm</location>
    </subcellularLocation>
</comment>
<dbReference type="GO" id="GO:0006261">
    <property type="term" value="P:DNA-templated DNA replication"/>
    <property type="evidence" value="ECO:0007669"/>
    <property type="project" value="UniProtKB-UniRule"/>
</dbReference>
<keyword evidence="12 15" id="KW-0238">DNA-binding</keyword>
<dbReference type="CDD" id="cd03586">
    <property type="entry name" value="PolY_Pol_IV_kappa"/>
    <property type="match status" value="1"/>
</dbReference>
<evidence type="ECO:0000256" key="4">
    <source>
        <dbReference type="ARBA" id="ARBA00022490"/>
    </source>
</evidence>
<evidence type="ECO:0000256" key="11">
    <source>
        <dbReference type="ARBA" id="ARBA00022932"/>
    </source>
</evidence>
<dbReference type="GO" id="GO:0009432">
    <property type="term" value="P:SOS response"/>
    <property type="evidence" value="ECO:0007669"/>
    <property type="project" value="UniProtKB-ARBA"/>
</dbReference>
<dbReference type="PANTHER" id="PTHR11076">
    <property type="entry name" value="DNA REPAIR POLYMERASE UMUC / TRANSFERASE FAMILY MEMBER"/>
    <property type="match status" value="1"/>
</dbReference>
<dbReference type="InterPro" id="IPR050116">
    <property type="entry name" value="DNA_polymerase-Y"/>
</dbReference>
<gene>
    <name evidence="15" type="primary">dinB</name>
    <name evidence="17" type="ORF">A5892_09435</name>
</gene>
<feature type="domain" description="UmuC" evidence="16">
    <location>
        <begin position="4"/>
        <end position="185"/>
    </location>
</feature>
<evidence type="ECO:0000259" key="16">
    <source>
        <dbReference type="PROSITE" id="PS50173"/>
    </source>
</evidence>
<evidence type="ECO:0000256" key="3">
    <source>
        <dbReference type="ARBA" id="ARBA00022457"/>
    </source>
</evidence>
<dbReference type="AlphaFoldDB" id="A0A172YEW8"/>
<dbReference type="InterPro" id="IPR022880">
    <property type="entry name" value="DNApol_IV"/>
</dbReference>
<dbReference type="GO" id="GO:0003887">
    <property type="term" value="F:DNA-directed DNA polymerase activity"/>
    <property type="evidence" value="ECO:0007669"/>
    <property type="project" value="UniProtKB-UniRule"/>
</dbReference>
<feature type="site" description="Substrate discrimination" evidence="15">
    <location>
        <position position="13"/>
    </location>
</feature>
<evidence type="ECO:0000313" key="18">
    <source>
        <dbReference type="Proteomes" id="UP000077875"/>
    </source>
</evidence>
<evidence type="ECO:0000256" key="14">
    <source>
        <dbReference type="ARBA" id="ARBA00049244"/>
    </source>
</evidence>
<dbReference type="Pfam" id="PF11799">
    <property type="entry name" value="IMS_C"/>
    <property type="match status" value="1"/>
</dbReference>
<comment type="function">
    <text evidence="15">Poorly processive, error-prone DNA polymerase involved in untargeted mutagenesis. Copies undamaged DNA at stalled replication forks, which arise in vivo from mismatched or misaligned primer ends. These misaligned primers can be extended by PolIV. Exhibits no 3'-5' exonuclease (proofreading) activity. May be involved in translesional synthesis, in conjunction with the beta clamp from PolIII.</text>
</comment>
<evidence type="ECO:0000256" key="9">
    <source>
        <dbReference type="ARBA" id="ARBA00022763"/>
    </source>
</evidence>
<feature type="active site" evidence="15">
    <location>
        <position position="104"/>
    </location>
</feature>
<dbReference type="RefSeq" id="WP_064122585.1">
    <property type="nucleotide sequence ID" value="NZ_CP015243.1"/>
</dbReference>
<evidence type="ECO:0000256" key="7">
    <source>
        <dbReference type="ARBA" id="ARBA00022705"/>
    </source>
</evidence>
<evidence type="ECO:0000256" key="5">
    <source>
        <dbReference type="ARBA" id="ARBA00022679"/>
    </source>
</evidence>
<dbReference type="KEGG" id="haa:A5892_09435"/>
<dbReference type="EC" id="2.7.7.7" evidence="15"/>
<comment type="cofactor">
    <cofactor evidence="15">
        <name>Mg(2+)</name>
        <dbReference type="ChEBI" id="CHEBI:18420"/>
    </cofactor>
    <text evidence="15">Binds 2 magnesium ions per subunit.</text>
</comment>
<keyword evidence="13 15" id="KW-0234">DNA repair</keyword>
<dbReference type="InterPro" id="IPR001126">
    <property type="entry name" value="UmuC"/>
</dbReference>
<dbReference type="Pfam" id="PF00817">
    <property type="entry name" value="IMS"/>
    <property type="match status" value="1"/>
</dbReference>
<dbReference type="NCBIfam" id="NF002677">
    <property type="entry name" value="PRK02406.1"/>
    <property type="match status" value="1"/>
</dbReference>
<dbReference type="Gene3D" id="3.30.1490.100">
    <property type="entry name" value="DNA polymerase, Y-family, little finger domain"/>
    <property type="match status" value="1"/>
</dbReference>
<dbReference type="EMBL" id="CP015243">
    <property type="protein sequence ID" value="ANF57656.1"/>
    <property type="molecule type" value="Genomic_DNA"/>
</dbReference>
<keyword evidence="8 15" id="KW-0479">Metal-binding</keyword>
<keyword evidence="18" id="KW-1185">Reference proteome</keyword>
<keyword evidence="7 15" id="KW-0235">DNA replication</keyword>
<dbReference type="GO" id="GO:0005829">
    <property type="term" value="C:cytosol"/>
    <property type="evidence" value="ECO:0007669"/>
    <property type="project" value="TreeGrafter"/>
</dbReference>
<evidence type="ECO:0000313" key="17">
    <source>
        <dbReference type="EMBL" id="ANF57656.1"/>
    </source>
</evidence>
<dbReference type="PROSITE" id="PS50173">
    <property type="entry name" value="UMUC"/>
    <property type="match status" value="1"/>
</dbReference>
<keyword evidence="3 15" id="KW-0515">Mutator protein</keyword>
<keyword evidence="11 15" id="KW-0239">DNA-directed DNA polymerase</keyword>
<protein>
    <recommendedName>
        <fullName evidence="15">DNA polymerase IV</fullName>
        <shortName evidence="15">Pol IV</shortName>
        <ecNumber evidence="15">2.7.7.7</ecNumber>
    </recommendedName>
</protein>
<keyword evidence="9 15" id="KW-0227">DNA damage</keyword>
<dbReference type="Gene3D" id="3.40.1170.60">
    <property type="match status" value="1"/>
</dbReference>
<dbReference type="GO" id="GO:0000287">
    <property type="term" value="F:magnesium ion binding"/>
    <property type="evidence" value="ECO:0007669"/>
    <property type="project" value="UniProtKB-UniRule"/>
</dbReference>
<dbReference type="PANTHER" id="PTHR11076:SF33">
    <property type="entry name" value="DNA POLYMERASE KAPPA"/>
    <property type="match status" value="1"/>
</dbReference>
<dbReference type="FunFam" id="3.40.1170.60:FF:000001">
    <property type="entry name" value="DNA polymerase IV"/>
    <property type="match status" value="1"/>
</dbReference>
<evidence type="ECO:0000256" key="8">
    <source>
        <dbReference type="ARBA" id="ARBA00022723"/>
    </source>
</evidence>
<dbReference type="InterPro" id="IPR017961">
    <property type="entry name" value="DNA_pol_Y-fam_little_finger"/>
</dbReference>
<proteinExistence type="inferred from homology"/>
<feature type="binding site" evidence="15">
    <location>
        <position position="103"/>
    </location>
    <ligand>
        <name>Mg(2+)</name>
        <dbReference type="ChEBI" id="CHEBI:18420"/>
    </ligand>
</feature>
<keyword evidence="5 15" id="KW-0808">Transferase</keyword>
<dbReference type="SUPFAM" id="SSF100879">
    <property type="entry name" value="Lesion bypass DNA polymerase (Y-family), little finger domain"/>
    <property type="match status" value="1"/>
</dbReference>
<evidence type="ECO:0000256" key="13">
    <source>
        <dbReference type="ARBA" id="ARBA00023204"/>
    </source>
</evidence>
<comment type="catalytic activity">
    <reaction evidence="14 15">
        <text>DNA(n) + a 2'-deoxyribonucleoside 5'-triphosphate = DNA(n+1) + diphosphate</text>
        <dbReference type="Rhea" id="RHEA:22508"/>
        <dbReference type="Rhea" id="RHEA-COMP:17339"/>
        <dbReference type="Rhea" id="RHEA-COMP:17340"/>
        <dbReference type="ChEBI" id="CHEBI:33019"/>
        <dbReference type="ChEBI" id="CHEBI:61560"/>
        <dbReference type="ChEBI" id="CHEBI:173112"/>
        <dbReference type="EC" id="2.7.7.7"/>
    </reaction>
</comment>
<dbReference type="InterPro" id="IPR043128">
    <property type="entry name" value="Rev_trsase/Diguanyl_cyclase"/>
</dbReference>
<name>A0A172YEW8_9GAMM</name>
<reference evidence="17 18" key="1">
    <citation type="submission" date="2016-04" db="EMBL/GenBank/DDBJ databases">
        <title>Complete Genome Sequence of Halotalea alkalilenta IHB B 13600.</title>
        <authorList>
            <person name="Swarnkar M.K."/>
            <person name="Sharma A."/>
            <person name="Kaushal K."/>
            <person name="Soni R."/>
            <person name="Rana S."/>
            <person name="Singh A.K."/>
            <person name="Gulati A."/>
        </authorList>
    </citation>
    <scope>NUCLEOTIDE SEQUENCE [LARGE SCALE GENOMIC DNA]</scope>
    <source>
        <strain evidence="17 18">IHB B 13600</strain>
    </source>
</reference>
<comment type="similarity">
    <text evidence="2 15">Belongs to the DNA polymerase type-Y family.</text>
</comment>
<dbReference type="Gene3D" id="1.10.150.20">
    <property type="entry name" value="5' to 3' exonuclease, C-terminal subdomain"/>
    <property type="match status" value="1"/>
</dbReference>
<dbReference type="InterPro" id="IPR036775">
    <property type="entry name" value="DNA_pol_Y-fam_lit_finger_sf"/>
</dbReference>
<dbReference type="InterPro" id="IPR053848">
    <property type="entry name" value="IMS_HHH_1"/>
</dbReference>
<evidence type="ECO:0000256" key="12">
    <source>
        <dbReference type="ARBA" id="ARBA00023125"/>
    </source>
</evidence>
<dbReference type="GO" id="GO:0006281">
    <property type="term" value="P:DNA repair"/>
    <property type="evidence" value="ECO:0007669"/>
    <property type="project" value="UniProtKB-UniRule"/>
</dbReference>